<evidence type="ECO:0000256" key="1">
    <source>
        <dbReference type="ARBA" id="ARBA00001974"/>
    </source>
</evidence>
<dbReference type="InterPro" id="IPR009075">
    <property type="entry name" value="AcylCo_DH/oxidase_C"/>
</dbReference>
<dbReference type="GO" id="GO:0050660">
    <property type="term" value="F:flavin adenine dinucleotide binding"/>
    <property type="evidence" value="ECO:0007669"/>
    <property type="project" value="InterPro"/>
</dbReference>
<dbReference type="PANTHER" id="PTHR43884:SF12">
    <property type="entry name" value="ISOVALERYL-COA DEHYDROGENASE, MITOCHONDRIAL-RELATED"/>
    <property type="match status" value="1"/>
</dbReference>
<dbReference type="Gene3D" id="1.20.140.10">
    <property type="entry name" value="Butyryl-CoA Dehydrogenase, subunit A, domain 3"/>
    <property type="match status" value="1"/>
</dbReference>
<dbReference type="Pfam" id="PF00441">
    <property type="entry name" value="Acyl-CoA_dh_1"/>
    <property type="match status" value="1"/>
</dbReference>
<reference evidence="9 10" key="1">
    <citation type="submission" date="2008-03" db="EMBL/GenBank/DDBJ databases">
        <title>Sequencing of the draft genome and assembly of Burkholderia ambifaria MEX-5.</title>
        <authorList>
            <consortium name="US DOE Joint Genome Institute (JGI-PGF)"/>
            <person name="Copeland A."/>
            <person name="Lucas S."/>
            <person name="Lapidus A."/>
            <person name="Glavina del Rio T."/>
            <person name="Dalin E."/>
            <person name="Tice H."/>
            <person name="Bruce D."/>
            <person name="Goodwin L."/>
            <person name="Pitluck S."/>
            <person name="Larimer F."/>
            <person name="Land M.L."/>
            <person name="Hauser L."/>
            <person name="Tiedje J."/>
            <person name="Richardson P."/>
        </authorList>
    </citation>
    <scope>NUCLEOTIDE SEQUENCE [LARGE SCALE GENOMIC DNA]</scope>
    <source>
        <strain evidence="9 10">MEX-5</strain>
    </source>
</reference>
<dbReference type="InterPro" id="IPR037069">
    <property type="entry name" value="AcylCoA_DH/ox_N_sf"/>
</dbReference>
<dbReference type="InterPro" id="IPR036250">
    <property type="entry name" value="AcylCo_DH-like_C"/>
</dbReference>
<evidence type="ECO:0000256" key="4">
    <source>
        <dbReference type="ARBA" id="ARBA00022827"/>
    </source>
</evidence>
<dbReference type="PANTHER" id="PTHR43884">
    <property type="entry name" value="ACYL-COA DEHYDROGENASE"/>
    <property type="match status" value="1"/>
</dbReference>
<dbReference type="RefSeq" id="WP_006756404.1">
    <property type="nucleotide sequence ID" value="NZ_ABLK01000006.1"/>
</dbReference>
<evidence type="ECO:0000259" key="6">
    <source>
        <dbReference type="Pfam" id="PF00441"/>
    </source>
</evidence>
<keyword evidence="3" id="KW-0285">Flavoprotein</keyword>
<gene>
    <name evidence="9" type="ORF">BamMEX5DRAFT_0347</name>
</gene>
<dbReference type="Proteomes" id="UP000004814">
    <property type="component" value="Unassembled WGS sequence"/>
</dbReference>
<dbReference type="Pfam" id="PF02771">
    <property type="entry name" value="Acyl-CoA_dh_N"/>
    <property type="match status" value="1"/>
</dbReference>
<dbReference type="FunFam" id="2.40.110.10:FF:000002">
    <property type="entry name" value="Acyl-CoA dehydrogenase fadE12"/>
    <property type="match status" value="1"/>
</dbReference>
<dbReference type="AlphaFoldDB" id="B1SXT1"/>
<evidence type="ECO:0000256" key="3">
    <source>
        <dbReference type="ARBA" id="ARBA00022630"/>
    </source>
</evidence>
<comment type="caution">
    <text evidence="9">The sequence shown here is derived from an EMBL/GenBank/DDBJ whole genome shotgun (WGS) entry which is preliminary data.</text>
</comment>
<evidence type="ECO:0000259" key="8">
    <source>
        <dbReference type="Pfam" id="PF02771"/>
    </source>
</evidence>
<dbReference type="InterPro" id="IPR013786">
    <property type="entry name" value="AcylCoA_DH/ox_N"/>
</dbReference>
<dbReference type="SUPFAM" id="SSF47203">
    <property type="entry name" value="Acyl-CoA dehydrogenase C-terminal domain-like"/>
    <property type="match status" value="1"/>
</dbReference>
<keyword evidence="5" id="KW-0560">Oxidoreductase</keyword>
<dbReference type="EMBL" id="ABLK01000006">
    <property type="protein sequence ID" value="EDT43840.1"/>
    <property type="molecule type" value="Genomic_DNA"/>
</dbReference>
<proteinExistence type="inferred from homology"/>
<dbReference type="Pfam" id="PF02770">
    <property type="entry name" value="Acyl-CoA_dh_M"/>
    <property type="match status" value="1"/>
</dbReference>
<dbReference type="SUPFAM" id="SSF56645">
    <property type="entry name" value="Acyl-CoA dehydrogenase NM domain-like"/>
    <property type="match status" value="1"/>
</dbReference>
<feature type="domain" description="Acyl-CoA dehydrogenase/oxidase C-terminal" evidence="6">
    <location>
        <begin position="230"/>
        <end position="377"/>
    </location>
</feature>
<sequence>MERLIFEPEHESFRESARRFFLREIAPHSERWRDAGCVDRDAYLKLGSHGYLLMWADAAFGGAGVDDFRYDQILIEENARFGDSGFYFPLHSRLVGPYIGRLGNEAQRARFLPKAITGEAILAVAMTEPQTGSDLAGIRTRAEDKGDHWLLNGSKTFISNGILADCIVVAARTSTDNPRSLGLFVIERGMEGFERGRKLKKMGQPSQDTAELFFDNVKVPKENVLGDPTEGFRYLTRHLAEERLVGMCGYLANAQVAFDLTLDYIKERRAFGRPIGTFQNSRFMMAQMRAEIDALQTFVDQCVMQHNAGRLTAETAAAGKLLGSELECRMVDVGVQLHGGSGYMEEYRICRMYTDARISRIYAGTSEIMKEIIGRSLGLDDRKLG</sequence>
<comment type="cofactor">
    <cofactor evidence="1">
        <name>FAD</name>
        <dbReference type="ChEBI" id="CHEBI:57692"/>
    </cofactor>
</comment>
<evidence type="ECO:0000259" key="7">
    <source>
        <dbReference type="Pfam" id="PF02770"/>
    </source>
</evidence>
<feature type="domain" description="Acyl-CoA oxidase/dehydrogenase middle" evidence="7">
    <location>
        <begin position="123"/>
        <end position="217"/>
    </location>
</feature>
<feature type="domain" description="Acyl-CoA dehydrogenase/oxidase N-terminal" evidence="8">
    <location>
        <begin position="8"/>
        <end position="119"/>
    </location>
</feature>
<keyword evidence="4" id="KW-0274">FAD</keyword>
<evidence type="ECO:0000313" key="10">
    <source>
        <dbReference type="Proteomes" id="UP000004814"/>
    </source>
</evidence>
<comment type="similarity">
    <text evidence="2">Belongs to the acyl-CoA dehydrogenase family.</text>
</comment>
<dbReference type="Gene3D" id="1.10.540.10">
    <property type="entry name" value="Acyl-CoA dehydrogenase/oxidase, N-terminal domain"/>
    <property type="match status" value="1"/>
</dbReference>
<evidence type="ECO:0000313" key="9">
    <source>
        <dbReference type="EMBL" id="EDT43840.1"/>
    </source>
</evidence>
<dbReference type="Gene3D" id="2.40.110.10">
    <property type="entry name" value="Butyryl-CoA Dehydrogenase, subunit A, domain 2"/>
    <property type="match status" value="1"/>
</dbReference>
<dbReference type="InterPro" id="IPR006091">
    <property type="entry name" value="Acyl-CoA_Oxase/DH_mid-dom"/>
</dbReference>
<dbReference type="PATRIC" id="fig|396597.7.peg.8087"/>
<evidence type="ECO:0000256" key="2">
    <source>
        <dbReference type="ARBA" id="ARBA00009347"/>
    </source>
</evidence>
<dbReference type="GO" id="GO:0003995">
    <property type="term" value="F:acyl-CoA dehydrogenase activity"/>
    <property type="evidence" value="ECO:0007669"/>
    <property type="project" value="InterPro"/>
</dbReference>
<name>B1SXT1_9BURK</name>
<protein>
    <submittedName>
        <fullName evidence="9">Acyl-CoA dehydrogenase domain protein</fullName>
    </submittedName>
</protein>
<dbReference type="InterPro" id="IPR046373">
    <property type="entry name" value="Acyl-CoA_Oxase/DH_mid-dom_sf"/>
</dbReference>
<dbReference type="InterPro" id="IPR009100">
    <property type="entry name" value="AcylCoA_DH/oxidase_NM_dom_sf"/>
</dbReference>
<dbReference type="FunFam" id="1.20.140.10:FF:000001">
    <property type="entry name" value="Acyl-CoA dehydrogenase"/>
    <property type="match status" value="1"/>
</dbReference>
<organism evidence="9 10">
    <name type="scientific">Burkholderia ambifaria MEX-5</name>
    <dbReference type="NCBI Taxonomy" id="396597"/>
    <lineage>
        <taxon>Bacteria</taxon>
        <taxon>Pseudomonadati</taxon>
        <taxon>Pseudomonadota</taxon>
        <taxon>Betaproteobacteria</taxon>
        <taxon>Burkholderiales</taxon>
        <taxon>Burkholderiaceae</taxon>
        <taxon>Burkholderia</taxon>
        <taxon>Burkholderia cepacia complex</taxon>
    </lineage>
</organism>
<accession>B1SXT1</accession>
<dbReference type="PROSITE" id="PS00073">
    <property type="entry name" value="ACYL_COA_DH_2"/>
    <property type="match status" value="1"/>
</dbReference>
<dbReference type="InterPro" id="IPR006089">
    <property type="entry name" value="Acyl-CoA_DH_CS"/>
</dbReference>
<evidence type="ECO:0000256" key="5">
    <source>
        <dbReference type="ARBA" id="ARBA00023002"/>
    </source>
</evidence>